<evidence type="ECO:0000313" key="2">
    <source>
        <dbReference type="Proteomes" id="UP000002499"/>
    </source>
</evidence>
<name>E9EA20_METAQ</name>
<dbReference type="AlphaFoldDB" id="E9EA20"/>
<dbReference type="InParanoid" id="E9EA20"/>
<accession>E9EA20</accession>
<sequence>MPKAIILNATTISSYTDAIFDTRPTTLRRLECPALNATRYQSLRVAGFASNKIEYVFPLNLRQNLPVLPTLLGAIVEAIRFLGPKNCVLSIVEGNSPDGTFEVVEALRPGLEDLGVTYFYQTTALNPSNGDRIEKLSALRNAALQPIFDNPGMVSPSSTVIFLNDVLACAEDILELTLQLRLLNADMTCAMDWEVTDPPRFYDVWIGRSVSGNSFWEIPEDMRWNRPFDLFWNEPETARRFRDRVPFQVFACWNGGVSFRAQPLLEGLRFRAPNFTAGECVQGEPQLFCAELWFRGHGRIAVVPSVNFGYNKPDYAYIKKRMGFVSDWVGNQPSTTEQIEWVGPPDEVKCIEPWSKQFWQPWNAGLGEASMTRSIV</sequence>
<dbReference type="PANTHER" id="PTHR34144:SF5">
    <property type="entry name" value="ALPHA-1,3-MANNOSYLTRANSFERASE CMT1"/>
    <property type="match status" value="1"/>
</dbReference>
<dbReference type="InterPro" id="IPR029044">
    <property type="entry name" value="Nucleotide-diphossugar_trans"/>
</dbReference>
<protein>
    <submittedName>
        <fullName evidence="1">Alpha-1,3-mannosyltransferase CMT1</fullName>
    </submittedName>
</protein>
<organism evidence="2">
    <name type="scientific">Metarhizium acridum (strain CQMa 102)</name>
    <dbReference type="NCBI Taxonomy" id="655827"/>
    <lineage>
        <taxon>Eukaryota</taxon>
        <taxon>Fungi</taxon>
        <taxon>Dikarya</taxon>
        <taxon>Ascomycota</taxon>
        <taxon>Pezizomycotina</taxon>
        <taxon>Sordariomycetes</taxon>
        <taxon>Hypocreomycetidae</taxon>
        <taxon>Hypocreales</taxon>
        <taxon>Clavicipitaceae</taxon>
        <taxon>Metarhizium</taxon>
    </lineage>
</organism>
<dbReference type="Pfam" id="PF11735">
    <property type="entry name" value="CAP59_mtransfer"/>
    <property type="match status" value="1"/>
</dbReference>
<dbReference type="eggNOG" id="ENOG502QRP7">
    <property type="taxonomic scope" value="Eukaryota"/>
</dbReference>
<gene>
    <name evidence="1" type="ORF">MAC_06718</name>
</gene>
<dbReference type="PANTHER" id="PTHR34144">
    <property type="entry name" value="CHROMOSOME 8, WHOLE GENOME SHOTGUN SEQUENCE"/>
    <property type="match status" value="1"/>
</dbReference>
<keyword evidence="1" id="KW-0808">Transferase</keyword>
<keyword evidence="2" id="KW-1185">Reference proteome</keyword>
<evidence type="ECO:0000313" key="1">
    <source>
        <dbReference type="EMBL" id="EFY87270.1"/>
    </source>
</evidence>
<keyword evidence="1" id="KW-0328">Glycosyltransferase</keyword>
<dbReference type="InterPro" id="IPR021047">
    <property type="entry name" value="Mannosyltransferase_CMT1"/>
</dbReference>
<dbReference type="KEGG" id="maw:19251029"/>
<dbReference type="OrthoDB" id="262547at2759"/>
<dbReference type="Proteomes" id="UP000002499">
    <property type="component" value="Unassembled WGS sequence"/>
</dbReference>
<dbReference type="HOGENOM" id="CLU_036740_0_0_1"/>
<dbReference type="OMA" id="NVAYEYK"/>
<dbReference type="EMBL" id="GL698530">
    <property type="protein sequence ID" value="EFY87270.1"/>
    <property type="molecule type" value="Genomic_DNA"/>
</dbReference>
<dbReference type="GO" id="GO:0016757">
    <property type="term" value="F:glycosyltransferase activity"/>
    <property type="evidence" value="ECO:0007669"/>
    <property type="project" value="UniProtKB-KW"/>
</dbReference>
<reference evidence="1 2" key="1">
    <citation type="journal article" date="2011" name="PLoS Genet.">
        <title>Genome sequencing and comparative transcriptomics of the model entomopathogenic fungi Metarhizium anisopliae and M. acridum.</title>
        <authorList>
            <person name="Gao Q."/>
            <person name="Jin K."/>
            <person name="Ying S.H."/>
            <person name="Zhang Y."/>
            <person name="Xiao G."/>
            <person name="Shang Y."/>
            <person name="Duan Z."/>
            <person name="Hu X."/>
            <person name="Xie X.Q."/>
            <person name="Zhou G."/>
            <person name="Peng G."/>
            <person name="Luo Z."/>
            <person name="Huang W."/>
            <person name="Wang B."/>
            <person name="Fang W."/>
            <person name="Wang S."/>
            <person name="Zhong Y."/>
            <person name="Ma L.J."/>
            <person name="St Leger R.J."/>
            <person name="Zhao G.P."/>
            <person name="Pei Y."/>
            <person name="Feng M.G."/>
            <person name="Xia Y."/>
            <person name="Wang C."/>
        </authorList>
    </citation>
    <scope>NUCLEOTIDE SEQUENCE [LARGE SCALE GENOMIC DNA]</scope>
    <source>
        <strain evidence="1 2">CQMa 102</strain>
    </source>
</reference>
<dbReference type="GeneID" id="19251029"/>
<proteinExistence type="predicted"/>
<dbReference type="SUPFAM" id="SSF53448">
    <property type="entry name" value="Nucleotide-diphospho-sugar transferases"/>
    <property type="match status" value="1"/>
</dbReference>